<evidence type="ECO:0000256" key="1">
    <source>
        <dbReference type="ARBA" id="ARBA00022723"/>
    </source>
</evidence>
<feature type="compositionally biased region" description="Polar residues" evidence="6">
    <location>
        <begin position="16"/>
        <end position="34"/>
    </location>
</feature>
<feature type="compositionally biased region" description="Polar residues" evidence="6">
    <location>
        <begin position="46"/>
        <end position="56"/>
    </location>
</feature>
<evidence type="ECO:0000256" key="6">
    <source>
        <dbReference type="SAM" id="MobiDB-lite"/>
    </source>
</evidence>
<dbReference type="CDD" id="cd12148">
    <property type="entry name" value="fungal_TF_MHR"/>
    <property type="match status" value="1"/>
</dbReference>
<dbReference type="EMBL" id="JAQJZL010000001">
    <property type="protein sequence ID" value="KAJ6057093.1"/>
    <property type="molecule type" value="Genomic_DNA"/>
</dbReference>
<name>A0AAD6INZ1_PENCN</name>
<dbReference type="Pfam" id="PF04082">
    <property type="entry name" value="Fungal_trans"/>
    <property type="match status" value="1"/>
</dbReference>
<sequence>MSPRDPLLHGGADGHASTSSNFGGPGHNPSQDCVGSSRHLVEQATDFPSRQTTNGPMNGATPHIQPPSYESVQKHGIDISSEAYHGALSSGWEFQDPTTLLGQDSGCPPIDGATSQWIDGISLDLEAFDNSMFRASRMDWLGCETDFSDQHTVPPLSENAHVYPEVSPCREDLMTRTMSTRQPQPVPMDIEQHPAPSFPEKDDKTTWPGVLDHGGNEMWPFDYASNKGFRKIKLPPLREIMEQTVGLGLPDVQTSTVKDLIRVLSAPLIPSLNDSPALEALPAVAFLGQLVTTYFAEFHPALPIVHVPTWRIERCPSALLAAMACIGATYSTAEGSQEIAALLAEITQRTLFWMGQADSRSFRNPAYIAASCLHQIYALGSGNRRLYELADASRGLLVTGLRESGVLSSDAERSEASKTDFQGLKKMDAPILEQSWNRWRDIEIERRVAWSVFEFDCALSILTSKRGAFSISELPTKLPCSESLWDAPSANAWASVVSFSASPPDGIPFYPLLRNIIARNAVSESVPAWAKRICALVVSRLLWDLRELEDAASTQVLGLSSLANCHKATRENLLASLTALSNSLSRPTCTYDVINMNVACLATHFAYLNSGDDTMDLVTFIFRNNHSWTHGSSTSQLNKELARALENLRQRFQHNPVATRRSVRHAALVVGISRECTSFTPCETMRVFFSFAFLLAFARFFPFDKVPSAPRDEIISVRLDELPTQNSKPSGSVSRLKIWIEQGGPASLESVDDICLARNFNALKDTSLRAMERLRVWGLAKKFHRILKNFNYD</sequence>
<protein>
    <recommendedName>
        <fullName evidence="7">Xylanolytic transcriptional activator regulatory domain-containing protein</fullName>
    </recommendedName>
</protein>
<dbReference type="PANTHER" id="PTHR47660:SF2">
    <property type="entry name" value="TRANSCRIPTION FACTOR WITH C2H2 AND ZN(2)-CYS(6) DNA BINDING DOMAIN (EUROFUNG)"/>
    <property type="match status" value="1"/>
</dbReference>
<accession>A0AAD6INZ1</accession>
<evidence type="ECO:0000256" key="3">
    <source>
        <dbReference type="ARBA" id="ARBA00023015"/>
    </source>
</evidence>
<comment type="caution">
    <text evidence="8">The sequence shown here is derived from an EMBL/GenBank/DDBJ whole genome shotgun (WGS) entry which is preliminary data.</text>
</comment>
<reference evidence="8" key="1">
    <citation type="journal article" date="2023" name="IMA Fungus">
        <title>Comparative genomic study of the Penicillium genus elucidates a diverse pangenome and 15 lateral gene transfer events.</title>
        <authorList>
            <person name="Petersen C."/>
            <person name="Sorensen T."/>
            <person name="Nielsen M.R."/>
            <person name="Sondergaard T.E."/>
            <person name="Sorensen J.L."/>
            <person name="Fitzpatrick D.A."/>
            <person name="Frisvad J.C."/>
            <person name="Nielsen K.L."/>
        </authorList>
    </citation>
    <scope>NUCLEOTIDE SEQUENCE</scope>
    <source>
        <strain evidence="8">IBT 15450</strain>
    </source>
</reference>
<proteinExistence type="predicted"/>
<dbReference type="GO" id="GO:0003677">
    <property type="term" value="F:DNA binding"/>
    <property type="evidence" value="ECO:0007669"/>
    <property type="project" value="InterPro"/>
</dbReference>
<keyword evidence="1" id="KW-0479">Metal-binding</keyword>
<keyword evidence="5" id="KW-0539">Nucleus</keyword>
<evidence type="ECO:0000256" key="5">
    <source>
        <dbReference type="ARBA" id="ARBA00023242"/>
    </source>
</evidence>
<keyword evidence="4" id="KW-0804">Transcription</keyword>
<gene>
    <name evidence="8" type="ORF">N7460_000367</name>
</gene>
<dbReference type="InterPro" id="IPR007219">
    <property type="entry name" value="XnlR_reg_dom"/>
</dbReference>
<reference evidence="8" key="2">
    <citation type="submission" date="2023-01" db="EMBL/GenBank/DDBJ databases">
        <authorList>
            <person name="Petersen C."/>
        </authorList>
    </citation>
    <scope>NUCLEOTIDE SEQUENCE</scope>
    <source>
        <strain evidence="8">IBT 15450</strain>
    </source>
</reference>
<feature type="region of interest" description="Disordered" evidence="6">
    <location>
        <begin position="1"/>
        <end position="63"/>
    </location>
</feature>
<dbReference type="AlphaFoldDB" id="A0AAD6INZ1"/>
<evidence type="ECO:0000256" key="4">
    <source>
        <dbReference type="ARBA" id="ARBA00023163"/>
    </source>
</evidence>
<evidence type="ECO:0000259" key="7">
    <source>
        <dbReference type="Pfam" id="PF04082"/>
    </source>
</evidence>
<evidence type="ECO:0000313" key="9">
    <source>
        <dbReference type="Proteomes" id="UP001219568"/>
    </source>
</evidence>
<feature type="domain" description="Xylanolytic transcriptional activator regulatory" evidence="7">
    <location>
        <begin position="293"/>
        <end position="515"/>
    </location>
</feature>
<keyword evidence="3" id="KW-0805">Transcription regulation</keyword>
<evidence type="ECO:0000256" key="2">
    <source>
        <dbReference type="ARBA" id="ARBA00022833"/>
    </source>
</evidence>
<dbReference type="PANTHER" id="PTHR47660">
    <property type="entry name" value="TRANSCRIPTION FACTOR WITH C2H2 AND ZN(2)-CYS(6) DNA BINDING DOMAIN (EUROFUNG)-RELATED-RELATED"/>
    <property type="match status" value="1"/>
</dbReference>
<evidence type="ECO:0000313" key="8">
    <source>
        <dbReference type="EMBL" id="KAJ6057093.1"/>
    </source>
</evidence>
<dbReference type="GO" id="GO:0008270">
    <property type="term" value="F:zinc ion binding"/>
    <property type="evidence" value="ECO:0007669"/>
    <property type="project" value="InterPro"/>
</dbReference>
<dbReference type="Proteomes" id="UP001219568">
    <property type="component" value="Unassembled WGS sequence"/>
</dbReference>
<organism evidence="8 9">
    <name type="scientific">Penicillium canescens</name>
    <dbReference type="NCBI Taxonomy" id="5083"/>
    <lineage>
        <taxon>Eukaryota</taxon>
        <taxon>Fungi</taxon>
        <taxon>Dikarya</taxon>
        <taxon>Ascomycota</taxon>
        <taxon>Pezizomycotina</taxon>
        <taxon>Eurotiomycetes</taxon>
        <taxon>Eurotiomycetidae</taxon>
        <taxon>Eurotiales</taxon>
        <taxon>Aspergillaceae</taxon>
        <taxon>Penicillium</taxon>
    </lineage>
</organism>
<keyword evidence="9" id="KW-1185">Reference proteome</keyword>
<dbReference type="GO" id="GO:0006351">
    <property type="term" value="P:DNA-templated transcription"/>
    <property type="evidence" value="ECO:0007669"/>
    <property type="project" value="InterPro"/>
</dbReference>
<keyword evidence="2" id="KW-0862">Zinc</keyword>